<protein>
    <recommendedName>
        <fullName evidence="5">Lactonase family protein</fullName>
    </recommendedName>
</protein>
<dbReference type="PANTHER" id="PTHR30344">
    <property type="entry name" value="6-PHOSPHOGLUCONOLACTONASE-RELATED"/>
    <property type="match status" value="1"/>
</dbReference>
<dbReference type="Gene3D" id="2.130.10.10">
    <property type="entry name" value="YVTN repeat-like/Quinoprotein amine dehydrogenase"/>
    <property type="match status" value="1"/>
</dbReference>
<keyword evidence="2" id="KW-0313">Glucose metabolism</keyword>
<organism evidence="3 4">
    <name type="scientific">Cupriavidus lacunae</name>
    <dbReference type="NCBI Taxonomy" id="2666307"/>
    <lineage>
        <taxon>Bacteria</taxon>
        <taxon>Pseudomonadati</taxon>
        <taxon>Pseudomonadota</taxon>
        <taxon>Betaproteobacteria</taxon>
        <taxon>Burkholderiales</taxon>
        <taxon>Burkholderiaceae</taxon>
        <taxon>Cupriavidus</taxon>
    </lineage>
</organism>
<dbReference type="RefSeq" id="WP_115214169.1">
    <property type="nucleotide sequence ID" value="NZ_QKWJ01000040.1"/>
</dbReference>
<dbReference type="GO" id="GO:0006006">
    <property type="term" value="P:glucose metabolic process"/>
    <property type="evidence" value="ECO:0007669"/>
    <property type="project" value="UniProtKB-KW"/>
</dbReference>
<keyword evidence="4" id="KW-1185">Reference proteome</keyword>
<dbReference type="GO" id="GO:0017057">
    <property type="term" value="F:6-phosphogluconolactonase activity"/>
    <property type="evidence" value="ECO:0007669"/>
    <property type="project" value="TreeGrafter"/>
</dbReference>
<evidence type="ECO:0000256" key="2">
    <source>
        <dbReference type="ARBA" id="ARBA00022526"/>
    </source>
</evidence>
<dbReference type="PANTHER" id="PTHR30344:SF1">
    <property type="entry name" value="6-PHOSPHOGLUCONOLACTONASE"/>
    <property type="match status" value="1"/>
</dbReference>
<dbReference type="InterPro" id="IPR011048">
    <property type="entry name" value="Haem_d1_sf"/>
</dbReference>
<evidence type="ECO:0008006" key="5">
    <source>
        <dbReference type="Google" id="ProtNLM"/>
    </source>
</evidence>
<keyword evidence="2" id="KW-0119">Carbohydrate metabolism</keyword>
<dbReference type="AlphaFoldDB" id="A0A370NPF5"/>
<gene>
    <name evidence="3" type="ORF">DN412_25730</name>
</gene>
<evidence type="ECO:0000256" key="1">
    <source>
        <dbReference type="ARBA" id="ARBA00005564"/>
    </source>
</evidence>
<sequence length="362" mass="39207">MAAYAYTGCRTSRARAARGQGIEVWSVDNAGSWRHVQRLDGLVNPSYLLVDRHREVLYAVHGDEDYVSAFTINPRNGMLALLNRQSTEGRNPVHLCLTREADFLVIANYATGTAAALPVRHDGSLVPVANLLRFEGHPGPRGADQRGPHPHQALRVPHTNRLIFPDKGCDLVRIVDFDASQGQWVAGSQTWIQARPGSGPRHAVLSADGELLYVVNELDSTLATYSLDSEGGCRLLHLCPLLPVDFQRHNQAAGIVLDEGGRRIIVSNRGHDSLAVMALDSATGVPLRTHWVSTQGRTPRFITTDPSGCDLIVANEDSDTIKAFALRGMPGQSAGGLPRTLAETGSPTCVAFYSADCRTDAH</sequence>
<dbReference type="InterPro" id="IPR019405">
    <property type="entry name" value="Lactonase_7-beta_prop"/>
</dbReference>
<name>A0A370NPF5_9BURK</name>
<proteinExistence type="inferred from homology"/>
<dbReference type="Proteomes" id="UP000255165">
    <property type="component" value="Unassembled WGS sequence"/>
</dbReference>
<comment type="similarity">
    <text evidence="1">Belongs to the cycloisomerase 2 family.</text>
</comment>
<dbReference type="InterPro" id="IPR050282">
    <property type="entry name" value="Cycloisomerase_2"/>
</dbReference>
<dbReference type="InterPro" id="IPR015943">
    <property type="entry name" value="WD40/YVTN_repeat-like_dom_sf"/>
</dbReference>
<evidence type="ECO:0000313" key="3">
    <source>
        <dbReference type="EMBL" id="RDK07506.1"/>
    </source>
</evidence>
<reference evidence="4" key="1">
    <citation type="submission" date="2018-06" db="EMBL/GenBank/DDBJ databases">
        <authorList>
            <person name="Feng T."/>
            <person name="Jeon C.O."/>
        </authorList>
    </citation>
    <scope>NUCLEOTIDE SEQUENCE [LARGE SCALE GENOMIC DNA]</scope>
    <source>
        <strain evidence="4">S23</strain>
    </source>
</reference>
<evidence type="ECO:0000313" key="4">
    <source>
        <dbReference type="Proteomes" id="UP000255165"/>
    </source>
</evidence>
<dbReference type="SUPFAM" id="SSF51004">
    <property type="entry name" value="C-terminal (heme d1) domain of cytochrome cd1-nitrite reductase"/>
    <property type="match status" value="1"/>
</dbReference>
<accession>A0A370NPF5</accession>
<dbReference type="Pfam" id="PF10282">
    <property type="entry name" value="Lactonase"/>
    <property type="match status" value="1"/>
</dbReference>
<dbReference type="EMBL" id="QKWJ01000040">
    <property type="protein sequence ID" value="RDK07506.1"/>
    <property type="molecule type" value="Genomic_DNA"/>
</dbReference>
<comment type="caution">
    <text evidence="3">The sequence shown here is derived from an EMBL/GenBank/DDBJ whole genome shotgun (WGS) entry which is preliminary data.</text>
</comment>